<dbReference type="Pfam" id="PF00196">
    <property type="entry name" value="GerE"/>
    <property type="match status" value="1"/>
</dbReference>
<name>A0AAE3KIU9_9PSEU</name>
<proteinExistence type="predicted"/>
<dbReference type="PROSITE" id="PS50043">
    <property type="entry name" value="HTH_LUXR_2"/>
    <property type="match status" value="1"/>
</dbReference>
<gene>
    <name evidence="5" type="ORF">LX83_005738</name>
</gene>
<organism evidence="5 6">
    <name type="scientific">Goodfellowiella coeruleoviolacea</name>
    <dbReference type="NCBI Taxonomy" id="334858"/>
    <lineage>
        <taxon>Bacteria</taxon>
        <taxon>Bacillati</taxon>
        <taxon>Actinomycetota</taxon>
        <taxon>Actinomycetes</taxon>
        <taxon>Pseudonocardiales</taxon>
        <taxon>Pseudonocardiaceae</taxon>
        <taxon>Goodfellowiella</taxon>
    </lineage>
</organism>
<dbReference type="PANTHER" id="PTHR44688">
    <property type="entry name" value="DNA-BINDING TRANSCRIPTIONAL ACTIVATOR DEVR_DOSR"/>
    <property type="match status" value="1"/>
</dbReference>
<dbReference type="PANTHER" id="PTHR44688:SF16">
    <property type="entry name" value="DNA-BINDING TRANSCRIPTIONAL ACTIVATOR DEVR_DOSR"/>
    <property type="match status" value="1"/>
</dbReference>
<keyword evidence="2" id="KW-0238">DNA-binding</keyword>
<dbReference type="Gene3D" id="1.10.10.10">
    <property type="entry name" value="Winged helix-like DNA-binding domain superfamily/Winged helix DNA-binding domain"/>
    <property type="match status" value="1"/>
</dbReference>
<accession>A0AAE3KIU9</accession>
<evidence type="ECO:0000259" key="4">
    <source>
        <dbReference type="PROSITE" id="PS50043"/>
    </source>
</evidence>
<dbReference type="CDD" id="cd06170">
    <property type="entry name" value="LuxR_C_like"/>
    <property type="match status" value="1"/>
</dbReference>
<protein>
    <submittedName>
        <fullName evidence="5">Regulatory protein, luxR family</fullName>
    </submittedName>
</protein>
<keyword evidence="6" id="KW-1185">Reference proteome</keyword>
<dbReference type="InterPro" id="IPR036388">
    <property type="entry name" value="WH-like_DNA-bd_sf"/>
</dbReference>
<dbReference type="SUPFAM" id="SSF46894">
    <property type="entry name" value="C-terminal effector domain of the bipartite response regulators"/>
    <property type="match status" value="1"/>
</dbReference>
<dbReference type="EMBL" id="JAMTCK010000015">
    <property type="protein sequence ID" value="MCP2168860.1"/>
    <property type="molecule type" value="Genomic_DNA"/>
</dbReference>
<dbReference type="RefSeq" id="WP_253777057.1">
    <property type="nucleotide sequence ID" value="NZ_JAMTCK010000015.1"/>
</dbReference>
<dbReference type="InterPro" id="IPR016032">
    <property type="entry name" value="Sig_transdc_resp-reg_C-effctor"/>
</dbReference>
<evidence type="ECO:0000256" key="2">
    <source>
        <dbReference type="ARBA" id="ARBA00023125"/>
    </source>
</evidence>
<dbReference type="InterPro" id="IPR000792">
    <property type="entry name" value="Tscrpt_reg_LuxR_C"/>
</dbReference>
<dbReference type="Proteomes" id="UP001206128">
    <property type="component" value="Unassembled WGS sequence"/>
</dbReference>
<comment type="caution">
    <text evidence="5">The sequence shown here is derived from an EMBL/GenBank/DDBJ whole genome shotgun (WGS) entry which is preliminary data.</text>
</comment>
<sequence>MPRTAARRSRDLVPNATSPDALTLFTDTSARLRRLVPFDAAIWRATDPLTGLITAPVLVENLTEGGCTAYWECELLGENVNLFRDLTSAPVPVAGLRESTGDRRSQGALYQKFMRPRGFDDELRAVFRVSGRPWGLVSLFRERGRPPFDPQDIGLVTALSELLARRLRGYAQPPSAPVSTPGGGPGLLLFDAAGTLVSVNDDARRLLAEMPPGPAVQTPFGVALPAWVLNTAAHARLGGDSVTARVRVRSRTGRWLICHGSCLRDQDGRSSSTAIVIEPATGSEMAALVTVAYELSPRELEVTQLIASGLSTREIAARLHLSPHTVRDYVKAVFDKVEVTSRGELVAKLFTEHCAPLLADRTVRRLTG</sequence>
<evidence type="ECO:0000256" key="3">
    <source>
        <dbReference type="ARBA" id="ARBA00023163"/>
    </source>
</evidence>
<keyword evidence="1" id="KW-0805">Transcription regulation</keyword>
<dbReference type="GO" id="GO:0003677">
    <property type="term" value="F:DNA binding"/>
    <property type="evidence" value="ECO:0007669"/>
    <property type="project" value="UniProtKB-KW"/>
</dbReference>
<evidence type="ECO:0000313" key="5">
    <source>
        <dbReference type="EMBL" id="MCP2168860.1"/>
    </source>
</evidence>
<evidence type="ECO:0000313" key="6">
    <source>
        <dbReference type="Proteomes" id="UP001206128"/>
    </source>
</evidence>
<dbReference type="PRINTS" id="PR00038">
    <property type="entry name" value="HTHLUXR"/>
</dbReference>
<feature type="domain" description="HTH luxR-type" evidence="4">
    <location>
        <begin position="288"/>
        <end position="353"/>
    </location>
</feature>
<keyword evidence="3" id="KW-0804">Transcription</keyword>
<dbReference type="SMART" id="SM00421">
    <property type="entry name" value="HTH_LUXR"/>
    <property type="match status" value="1"/>
</dbReference>
<dbReference type="PROSITE" id="PS00622">
    <property type="entry name" value="HTH_LUXR_1"/>
    <property type="match status" value="1"/>
</dbReference>
<reference evidence="5" key="1">
    <citation type="submission" date="2022-06" db="EMBL/GenBank/DDBJ databases">
        <title>Genomic Encyclopedia of Archaeal and Bacterial Type Strains, Phase II (KMG-II): from individual species to whole genera.</title>
        <authorList>
            <person name="Goeker M."/>
        </authorList>
    </citation>
    <scope>NUCLEOTIDE SEQUENCE</scope>
    <source>
        <strain evidence="5">DSM 43935</strain>
    </source>
</reference>
<dbReference type="AlphaFoldDB" id="A0AAE3KIU9"/>
<dbReference type="GO" id="GO:0006355">
    <property type="term" value="P:regulation of DNA-templated transcription"/>
    <property type="evidence" value="ECO:0007669"/>
    <property type="project" value="InterPro"/>
</dbReference>
<evidence type="ECO:0000256" key="1">
    <source>
        <dbReference type="ARBA" id="ARBA00023015"/>
    </source>
</evidence>